<evidence type="ECO:0000256" key="7">
    <source>
        <dbReference type="ARBA" id="ARBA00023315"/>
    </source>
</evidence>
<evidence type="ECO:0000259" key="11">
    <source>
        <dbReference type="PROSITE" id="PS51186"/>
    </source>
</evidence>
<dbReference type="Gene3D" id="3.40.630.30">
    <property type="match status" value="1"/>
</dbReference>
<dbReference type="Proteomes" id="UP000198677">
    <property type="component" value="Unassembled WGS sequence"/>
</dbReference>
<dbReference type="CDD" id="cd04301">
    <property type="entry name" value="NAT_SF"/>
    <property type="match status" value="1"/>
</dbReference>
<evidence type="ECO:0000256" key="10">
    <source>
        <dbReference type="SAM" id="MobiDB-lite"/>
    </source>
</evidence>
<name>A0A1H7S2J3_9NOCA</name>
<dbReference type="SUPFAM" id="SSF55729">
    <property type="entry name" value="Acyl-CoA N-acyltransferases (Nat)"/>
    <property type="match status" value="1"/>
</dbReference>
<proteinExistence type="inferred from homology"/>
<evidence type="ECO:0000256" key="9">
    <source>
        <dbReference type="RuleBase" id="RU365045"/>
    </source>
</evidence>
<dbReference type="AlphaFoldDB" id="A0A1H7S2J3"/>
<dbReference type="OrthoDB" id="2436196at2"/>
<comment type="function">
    <text evidence="1 9">Catalyzes the acetylation of L-2,4-diaminobutyrate (DABA) to gamma-N-acetyl-alpha,gamma-diaminobutyric acid (ADABA) with acetyl coenzyme A.</text>
</comment>
<feature type="domain" description="N-acetyltransferase" evidence="11">
    <location>
        <begin position="17"/>
        <end position="158"/>
    </location>
</feature>
<evidence type="ECO:0000256" key="3">
    <source>
        <dbReference type="ARBA" id="ARBA00010712"/>
    </source>
</evidence>
<dbReference type="RefSeq" id="WP_072751032.1">
    <property type="nucleotide sequence ID" value="NZ_FOAW01000012.1"/>
</dbReference>
<dbReference type="GO" id="GO:0019491">
    <property type="term" value="P:ectoine biosynthetic process"/>
    <property type="evidence" value="ECO:0007669"/>
    <property type="project" value="UniProtKB-UniPathway"/>
</dbReference>
<keyword evidence="13" id="KW-1185">Reference proteome</keyword>
<dbReference type="EC" id="2.3.1.178" evidence="4 9"/>
<dbReference type="NCBIfam" id="TIGR02406">
    <property type="entry name" value="ectoine_EctA"/>
    <property type="match status" value="1"/>
</dbReference>
<comment type="catalytic activity">
    <reaction evidence="8 9">
        <text>L-2,4-diaminobutanoate + acetyl-CoA = (2S)-4-acetamido-2-aminobutanoate + CoA + H(+)</text>
        <dbReference type="Rhea" id="RHEA:16901"/>
        <dbReference type="ChEBI" id="CHEBI:15378"/>
        <dbReference type="ChEBI" id="CHEBI:57287"/>
        <dbReference type="ChEBI" id="CHEBI:57288"/>
        <dbReference type="ChEBI" id="CHEBI:58761"/>
        <dbReference type="ChEBI" id="CHEBI:58929"/>
        <dbReference type="EC" id="2.3.1.178"/>
    </reaction>
</comment>
<evidence type="ECO:0000256" key="6">
    <source>
        <dbReference type="ARBA" id="ARBA00022679"/>
    </source>
</evidence>
<dbReference type="UniPathway" id="UPA00067">
    <property type="reaction ID" value="UER00122"/>
</dbReference>
<keyword evidence="6 9" id="KW-0808">Transferase</keyword>
<gene>
    <name evidence="9" type="primary">ectA</name>
    <name evidence="12" type="ORF">SAMN05444583_112120</name>
</gene>
<keyword evidence="7 9" id="KW-0012">Acyltransferase</keyword>
<feature type="compositionally biased region" description="Low complexity" evidence="10">
    <location>
        <begin position="8"/>
        <end position="19"/>
    </location>
</feature>
<dbReference type="InterPro" id="IPR012772">
    <property type="entry name" value="Ectoine_EctA"/>
</dbReference>
<reference evidence="13" key="1">
    <citation type="submission" date="2016-10" db="EMBL/GenBank/DDBJ databases">
        <authorList>
            <person name="Varghese N."/>
            <person name="Submissions S."/>
        </authorList>
    </citation>
    <scope>NUCLEOTIDE SEQUENCE [LARGE SCALE GENOMIC DNA]</scope>
    <source>
        <strain evidence="13">DSM 44675</strain>
    </source>
</reference>
<evidence type="ECO:0000313" key="13">
    <source>
        <dbReference type="Proteomes" id="UP000198677"/>
    </source>
</evidence>
<comment type="similarity">
    <text evidence="3 9">Belongs to the acetyltransferase family. EctA subfamily.</text>
</comment>
<comment type="pathway">
    <text evidence="2 9">Amine and polyamine biosynthesis; ectoine biosynthesis; L-ectoine from L-aspartate 4-semialdehyde: step 2/3.</text>
</comment>
<accession>A0A1H7S2J3</accession>
<organism evidence="12 13">
    <name type="scientific">Rhodococcus maanshanensis</name>
    <dbReference type="NCBI Taxonomy" id="183556"/>
    <lineage>
        <taxon>Bacteria</taxon>
        <taxon>Bacillati</taxon>
        <taxon>Actinomycetota</taxon>
        <taxon>Actinomycetes</taxon>
        <taxon>Mycobacteriales</taxon>
        <taxon>Nocardiaceae</taxon>
        <taxon>Rhodococcus</taxon>
    </lineage>
</organism>
<dbReference type="GO" id="GO:0033816">
    <property type="term" value="F:diaminobutyrate acetyltransferase activity"/>
    <property type="evidence" value="ECO:0007669"/>
    <property type="project" value="UniProtKB-EC"/>
</dbReference>
<dbReference type="PROSITE" id="PS51186">
    <property type="entry name" value="GNAT"/>
    <property type="match status" value="1"/>
</dbReference>
<evidence type="ECO:0000256" key="5">
    <source>
        <dbReference type="ARBA" id="ARBA00017935"/>
    </source>
</evidence>
<feature type="region of interest" description="Disordered" evidence="10">
    <location>
        <begin position="1"/>
        <end position="21"/>
    </location>
</feature>
<dbReference type="InterPro" id="IPR016181">
    <property type="entry name" value="Acyl_CoA_acyltransferase"/>
</dbReference>
<evidence type="ECO:0000256" key="4">
    <source>
        <dbReference type="ARBA" id="ARBA00012355"/>
    </source>
</evidence>
<dbReference type="EMBL" id="FOAW01000012">
    <property type="protein sequence ID" value="SEL66578.1"/>
    <property type="molecule type" value="Genomic_DNA"/>
</dbReference>
<dbReference type="Pfam" id="PF00583">
    <property type="entry name" value="Acetyltransf_1"/>
    <property type="match status" value="1"/>
</dbReference>
<dbReference type="InterPro" id="IPR000182">
    <property type="entry name" value="GNAT_dom"/>
</dbReference>
<evidence type="ECO:0000313" key="12">
    <source>
        <dbReference type="EMBL" id="SEL66578.1"/>
    </source>
</evidence>
<dbReference type="PANTHER" id="PTHR43072:SF60">
    <property type="entry name" value="L-2,4-DIAMINOBUTYRIC ACID ACETYLTRANSFERASE"/>
    <property type="match status" value="1"/>
</dbReference>
<protein>
    <recommendedName>
        <fullName evidence="5 9">L-2,4-diaminobutyric acid acetyltransferase</fullName>
        <shortName evidence="9">DABA acetyltransferase</shortName>
        <ecNumber evidence="4 9">2.3.1.178</ecNumber>
    </recommendedName>
</protein>
<sequence length="178" mass="19722">MSPVTESATPTTAPGAVTTRQPDIDDAVRMWEIARDSQVLDLNSSYAYLLWCRDFRDTSVVAEQDGRVGGFVTGFVRPEDPRTVFVWQVAVDESLRGRGVAAAMLNNLLDHLALQGVTRLETTIGPGNEASRALFSSVARMRYADLTKRELFTNKHFPDQHESEELYIIGDDTTGGEQ</sequence>
<evidence type="ECO:0000256" key="8">
    <source>
        <dbReference type="ARBA" id="ARBA00048924"/>
    </source>
</evidence>
<evidence type="ECO:0000256" key="2">
    <source>
        <dbReference type="ARBA" id="ARBA00004978"/>
    </source>
</evidence>
<evidence type="ECO:0000256" key="1">
    <source>
        <dbReference type="ARBA" id="ARBA00003741"/>
    </source>
</evidence>
<dbReference type="PANTHER" id="PTHR43072">
    <property type="entry name" value="N-ACETYLTRANSFERASE"/>
    <property type="match status" value="1"/>
</dbReference>